<gene>
    <name evidence="10" type="ORF">J2S17_000954</name>
</gene>
<evidence type="ECO:0000256" key="1">
    <source>
        <dbReference type="ARBA" id="ARBA00004514"/>
    </source>
</evidence>
<evidence type="ECO:0000313" key="11">
    <source>
        <dbReference type="Proteomes" id="UP001238088"/>
    </source>
</evidence>
<sequence length="110" mass="13032">MLRCNAAFLIHLQTGLPEDGREEYISATEQFLEERGEMLPLIEFANAEANRLKEQLIQQDQEIHRILQAHQALIKEDIKQLKLQREKKKHYANPYQSVQQHDGTFYDKRN</sequence>
<comment type="function">
    <text evidence="5">May act as an export chaperone for the filament capping protein FliD.</text>
</comment>
<proteinExistence type="inferred from homology"/>
<evidence type="ECO:0000256" key="5">
    <source>
        <dbReference type="ARBA" id="ARBA00093765"/>
    </source>
</evidence>
<dbReference type="Proteomes" id="UP001238088">
    <property type="component" value="Unassembled WGS sequence"/>
</dbReference>
<name>A0ABU0ACV0_9BACI</name>
<evidence type="ECO:0000256" key="2">
    <source>
        <dbReference type="ARBA" id="ARBA00022490"/>
    </source>
</evidence>
<evidence type="ECO:0000256" key="7">
    <source>
        <dbReference type="ARBA" id="ARBA00093797"/>
    </source>
</evidence>
<evidence type="ECO:0000256" key="6">
    <source>
        <dbReference type="ARBA" id="ARBA00093785"/>
    </source>
</evidence>
<organism evidence="10 11">
    <name type="scientific">Cytobacillus purgationiresistens</name>
    <dbReference type="NCBI Taxonomy" id="863449"/>
    <lineage>
        <taxon>Bacteria</taxon>
        <taxon>Bacillati</taxon>
        <taxon>Bacillota</taxon>
        <taxon>Bacilli</taxon>
        <taxon>Bacillales</taxon>
        <taxon>Bacillaceae</taxon>
        <taxon>Cytobacillus</taxon>
    </lineage>
</organism>
<evidence type="ECO:0000256" key="9">
    <source>
        <dbReference type="SAM" id="MobiDB-lite"/>
    </source>
</evidence>
<keyword evidence="8" id="KW-0175">Coiled coil</keyword>
<comment type="similarity">
    <text evidence="6">Belongs to the bacillales FliT family.</text>
</comment>
<keyword evidence="11" id="KW-1185">Reference proteome</keyword>
<dbReference type="InterPro" id="IPR008622">
    <property type="entry name" value="FliT"/>
</dbReference>
<evidence type="ECO:0000313" key="10">
    <source>
        <dbReference type="EMBL" id="MDQ0269084.1"/>
    </source>
</evidence>
<reference evidence="10 11" key="1">
    <citation type="submission" date="2023-07" db="EMBL/GenBank/DDBJ databases">
        <title>Genomic Encyclopedia of Type Strains, Phase IV (KMG-IV): sequencing the most valuable type-strain genomes for metagenomic binning, comparative biology and taxonomic classification.</title>
        <authorList>
            <person name="Goeker M."/>
        </authorList>
    </citation>
    <scope>NUCLEOTIDE SEQUENCE [LARGE SCALE GENOMIC DNA]</scope>
    <source>
        <strain evidence="10 11">DSM 23494</strain>
    </source>
</reference>
<keyword evidence="3" id="KW-1005">Bacterial flagellum biogenesis</keyword>
<comment type="subcellular location">
    <subcellularLocation>
        <location evidence="1">Cytoplasm</location>
        <location evidence="1">Cytosol</location>
    </subcellularLocation>
</comment>
<keyword evidence="4" id="KW-0143">Chaperone</keyword>
<keyword evidence="2" id="KW-0963">Cytoplasm</keyword>
<dbReference type="EMBL" id="JAUSUB010000003">
    <property type="protein sequence ID" value="MDQ0269084.1"/>
    <property type="molecule type" value="Genomic_DNA"/>
</dbReference>
<protein>
    <recommendedName>
        <fullName evidence="7">Flagellar protein FliT</fullName>
    </recommendedName>
</protein>
<feature type="coiled-coil region" evidence="8">
    <location>
        <begin position="42"/>
        <end position="69"/>
    </location>
</feature>
<comment type="caution">
    <text evidence="10">The sequence shown here is derived from an EMBL/GenBank/DDBJ whole genome shotgun (WGS) entry which is preliminary data.</text>
</comment>
<feature type="region of interest" description="Disordered" evidence="9">
    <location>
        <begin position="89"/>
        <end position="110"/>
    </location>
</feature>
<dbReference type="Pfam" id="PF05400">
    <property type="entry name" value="FliT"/>
    <property type="match status" value="1"/>
</dbReference>
<evidence type="ECO:0000256" key="4">
    <source>
        <dbReference type="ARBA" id="ARBA00023186"/>
    </source>
</evidence>
<evidence type="ECO:0000256" key="8">
    <source>
        <dbReference type="SAM" id="Coils"/>
    </source>
</evidence>
<evidence type="ECO:0000256" key="3">
    <source>
        <dbReference type="ARBA" id="ARBA00022795"/>
    </source>
</evidence>
<accession>A0ABU0ACV0</accession>
<dbReference type="RefSeq" id="WP_307472374.1">
    <property type="nucleotide sequence ID" value="NZ_JAUSUB010000003.1"/>
</dbReference>